<dbReference type="AlphaFoldDB" id="A0A0V1GB02"/>
<evidence type="ECO:0000313" key="1">
    <source>
        <dbReference type="EMBL" id="KRY95375.1"/>
    </source>
</evidence>
<dbReference type="Proteomes" id="UP000055024">
    <property type="component" value="Unassembled WGS sequence"/>
</dbReference>
<gene>
    <name evidence="1" type="ORF">T11_11885</name>
</gene>
<keyword evidence="2" id="KW-1185">Reference proteome</keyword>
<dbReference type="EMBL" id="JYDP01003869">
    <property type="protein sequence ID" value="KRY95375.1"/>
    <property type="molecule type" value="Genomic_DNA"/>
</dbReference>
<sequence>MHPLLVRSCYCYRLNWDTSGFWKMNRELERKCNSLGDRVLICTSGCPE</sequence>
<evidence type="ECO:0000313" key="2">
    <source>
        <dbReference type="Proteomes" id="UP000055024"/>
    </source>
</evidence>
<proteinExistence type="predicted"/>
<organism evidence="1 2">
    <name type="scientific">Trichinella zimbabwensis</name>
    <dbReference type="NCBI Taxonomy" id="268475"/>
    <lineage>
        <taxon>Eukaryota</taxon>
        <taxon>Metazoa</taxon>
        <taxon>Ecdysozoa</taxon>
        <taxon>Nematoda</taxon>
        <taxon>Enoplea</taxon>
        <taxon>Dorylaimia</taxon>
        <taxon>Trichinellida</taxon>
        <taxon>Trichinellidae</taxon>
        <taxon>Trichinella</taxon>
    </lineage>
</organism>
<accession>A0A0V1GB02</accession>
<name>A0A0V1GB02_9BILA</name>
<comment type="caution">
    <text evidence="1">The sequence shown here is derived from an EMBL/GenBank/DDBJ whole genome shotgun (WGS) entry which is preliminary data.</text>
</comment>
<reference evidence="1 2" key="1">
    <citation type="submission" date="2015-01" db="EMBL/GenBank/DDBJ databases">
        <title>Evolution of Trichinella species and genotypes.</title>
        <authorList>
            <person name="Korhonen P.K."/>
            <person name="Edoardo P."/>
            <person name="Giuseppe L.R."/>
            <person name="Gasser R.B."/>
        </authorList>
    </citation>
    <scope>NUCLEOTIDE SEQUENCE [LARGE SCALE GENOMIC DNA]</scope>
    <source>
        <strain evidence="1">ISS1029</strain>
    </source>
</reference>
<protein>
    <submittedName>
        <fullName evidence="1">Uncharacterized protein</fullName>
    </submittedName>
</protein>